<organism evidence="8 9">
    <name type="scientific">Carpinus fangiana</name>
    <dbReference type="NCBI Taxonomy" id="176857"/>
    <lineage>
        <taxon>Eukaryota</taxon>
        <taxon>Viridiplantae</taxon>
        <taxon>Streptophyta</taxon>
        <taxon>Embryophyta</taxon>
        <taxon>Tracheophyta</taxon>
        <taxon>Spermatophyta</taxon>
        <taxon>Magnoliopsida</taxon>
        <taxon>eudicotyledons</taxon>
        <taxon>Gunneridae</taxon>
        <taxon>Pentapetalae</taxon>
        <taxon>rosids</taxon>
        <taxon>fabids</taxon>
        <taxon>Fagales</taxon>
        <taxon>Betulaceae</taxon>
        <taxon>Carpinus</taxon>
    </lineage>
</organism>
<feature type="region of interest" description="Disordered" evidence="5">
    <location>
        <begin position="1156"/>
        <end position="1183"/>
    </location>
</feature>
<dbReference type="EMBL" id="VIBQ01000009">
    <property type="protein sequence ID" value="KAB8336967.1"/>
    <property type="molecule type" value="Genomic_DNA"/>
</dbReference>
<dbReference type="PROSITE" id="PS50115">
    <property type="entry name" value="ARFGAP"/>
    <property type="match status" value="1"/>
</dbReference>
<dbReference type="SUPFAM" id="SSF103657">
    <property type="entry name" value="BAR/IMD domain-like"/>
    <property type="match status" value="1"/>
</dbReference>
<dbReference type="FunFam" id="1.10.220.150:FF:000017">
    <property type="entry name" value="ARF GTPase activator (Csx2), putative"/>
    <property type="match status" value="1"/>
</dbReference>
<dbReference type="Pfam" id="PF00169">
    <property type="entry name" value="PH"/>
    <property type="match status" value="1"/>
</dbReference>
<dbReference type="CDD" id="cd07608">
    <property type="entry name" value="BAR_ArfGAP_fungi"/>
    <property type="match status" value="1"/>
</dbReference>
<dbReference type="InterPro" id="IPR001849">
    <property type="entry name" value="PH_domain"/>
</dbReference>
<feature type="compositionally biased region" description="Polar residues" evidence="5">
    <location>
        <begin position="1265"/>
        <end position="1278"/>
    </location>
</feature>
<feature type="region of interest" description="Disordered" evidence="5">
    <location>
        <begin position="128"/>
        <end position="166"/>
    </location>
</feature>
<proteinExistence type="predicted"/>
<evidence type="ECO:0000259" key="7">
    <source>
        <dbReference type="PROSITE" id="PS50115"/>
    </source>
</evidence>
<keyword evidence="3" id="KW-0862">Zinc</keyword>
<evidence type="ECO:0000313" key="9">
    <source>
        <dbReference type="Proteomes" id="UP000327013"/>
    </source>
</evidence>
<dbReference type="GO" id="GO:0005802">
    <property type="term" value="C:trans-Golgi network"/>
    <property type="evidence" value="ECO:0007669"/>
    <property type="project" value="TreeGrafter"/>
</dbReference>
<evidence type="ECO:0000313" key="8">
    <source>
        <dbReference type="EMBL" id="KAB8336967.1"/>
    </source>
</evidence>
<dbReference type="SUPFAM" id="SSF50729">
    <property type="entry name" value="PH domain-like"/>
    <property type="match status" value="1"/>
</dbReference>
<dbReference type="InterPro" id="IPR037278">
    <property type="entry name" value="ARFGAP/RecO"/>
</dbReference>
<dbReference type="InterPro" id="IPR038508">
    <property type="entry name" value="ArfGAP_dom_sf"/>
</dbReference>
<dbReference type="FunFam" id="1.20.1270.60:FF:000051">
    <property type="entry name" value="ARF GTPase activator (Csx2)"/>
    <property type="match status" value="1"/>
</dbReference>
<evidence type="ECO:0000259" key="6">
    <source>
        <dbReference type="PROSITE" id="PS50003"/>
    </source>
</evidence>
<sequence length="1278" mass="140869">MKAFAKCQDNGLRTLSMASQGGALDWMSCFKVGRGKADVPQGALADSANQVQHHGGPWSPDIRVAGLRRRNFAFSRGGTGSMVAVDVGDEEARVDSRPGAVVVINAWGAVPEIDAWYHLLSASAAPSCHSRPAPFSTSPHGHPLSETTAAASPARPSRPPSQGALRWLPLPAHHHLRGAMGNVASRQEDGSLLYLRDQDRLHRDTDDDGIVEYVQDQDTQSVSGAPNFLLKLSNDEELFFYFTFAIRQAGSPNEGAESTSGSTGSAFDTTISNLTFVFAPTPKDLNALVTREFNADPNIHRNPNVDLVGDYTTGGKPVEQFEWSWKWRPPKKDEDKGGGWRNACSRAHRLNTLVTFSFWVHSTSISHQGNVFTADLLLDTAPMLASPRFLAPRIELSGPPRPRVPSSQSIESRLSDSDTDMSTKDMREPPSPTIQAIPENEPIPEPPLAATSTNTVKVDLMAQRSGEDMTLTDDGPVFRSTMKQLEGRTGSMKIRMKNVIERAKTARETQAACNVAVANFMKALREASASNSNAVQPALDHYFEKIAAEILQYEERNVDNLQTFIIDPLSKIYRNDIKQVDTRTETFEKESKDYYAYVSRYLGQRSSSLKEKHKVAEDDKYQSKRKTFELKRFDYSSFMQDLHGGRREQEVLSQLTRYADAQASEYLATGKKIEEMMPQLKVLRVEVNEVDKEYQLLRTGREEKRRALEKGDKVYGEPENTIANGSRPETEAGFHHNSVGSRYEGPRSPPLRSIPNDSLSTLPPVNNLSTSPASTREPRKSEYLTNEIAENPQTPQIKKEGLLWSLSRPGAHSSVDPRGLSKQQWHKFWIVLDQGKLSEYVNWKQNLEPHMEPIDLRMASVREARSAERRFCFEVITPNFTRVYQATGEDDMRSWIVAINNALQSAFESRNPHEPVQSSASSRGNNIARDLFGKSSSYHGHRSSSSAAYYGQKHVHRHATVGDRPPLTQAQSNEERPARLLQTIRAADAGNSWCADCGSDIRVEWVSINLGIIVCIECSGIHRSLGTHVSKIRSLTLDTTSFTQDIVELLLTIGNRVSNMVWEAKLDQATKPNASSPRDQRLKFITAKYVDKAYVEPIASASSSPPAPDDTLLMSIKRNDIQHVLHALALAASPNVTDRSRATHSVFLALAAADPAAPGSGSGSPSASTINIPGTSGQPATTQERKSFPIAELLAQNGANIPDKTSSPIPLSKDAILYLDFKTAQKMGRLAVAGADVNVVPGNPPEQEKRSREKLLKRSSAGGFYTSSRLAKNSTGAP</sequence>
<dbReference type="InterPro" id="IPR004148">
    <property type="entry name" value="BAR_dom"/>
</dbReference>
<keyword evidence="9" id="KW-1185">Reference proteome</keyword>
<feature type="compositionally biased region" description="Basic and acidic residues" evidence="5">
    <location>
        <begin position="413"/>
        <end position="428"/>
    </location>
</feature>
<dbReference type="GO" id="GO:0005096">
    <property type="term" value="F:GTPase activator activity"/>
    <property type="evidence" value="ECO:0007669"/>
    <property type="project" value="InterPro"/>
</dbReference>
<dbReference type="PROSITE" id="PS50003">
    <property type="entry name" value="PH_DOMAIN"/>
    <property type="match status" value="1"/>
</dbReference>
<evidence type="ECO:0000256" key="4">
    <source>
        <dbReference type="PROSITE-ProRule" id="PRU00288"/>
    </source>
</evidence>
<dbReference type="Proteomes" id="UP000327013">
    <property type="component" value="Unassembled WGS sequence"/>
</dbReference>
<feature type="region of interest" description="Disordered" evidence="5">
    <location>
        <begin position="393"/>
        <end position="450"/>
    </location>
</feature>
<reference evidence="8 9" key="1">
    <citation type="submission" date="2019-06" db="EMBL/GenBank/DDBJ databases">
        <title>A chromosomal-level reference genome of Carpinus fangiana (Coryloideae, Betulaceae).</title>
        <authorList>
            <person name="Yang X."/>
            <person name="Wang Z."/>
            <person name="Zhang L."/>
            <person name="Hao G."/>
            <person name="Liu J."/>
            <person name="Yang Y."/>
        </authorList>
    </citation>
    <scope>NUCLEOTIDE SEQUENCE [LARGE SCALE GENOMIC DNA]</scope>
    <source>
        <strain evidence="8">Cfa_2016G</strain>
        <tissue evidence="8">Leaf</tissue>
    </source>
</reference>
<gene>
    <name evidence="8" type="ORF">FH972_021271</name>
</gene>
<feature type="compositionally biased region" description="Low complexity" evidence="5">
    <location>
        <begin position="1156"/>
        <end position="1168"/>
    </location>
</feature>
<dbReference type="GO" id="GO:0008270">
    <property type="term" value="F:zinc ion binding"/>
    <property type="evidence" value="ECO:0007669"/>
    <property type="project" value="UniProtKB-KW"/>
</dbReference>
<evidence type="ECO:0008006" key="10">
    <source>
        <dbReference type="Google" id="ProtNLM"/>
    </source>
</evidence>
<dbReference type="GO" id="GO:0006891">
    <property type="term" value="P:intra-Golgi vesicle-mediated transport"/>
    <property type="evidence" value="ECO:0007669"/>
    <property type="project" value="TreeGrafter"/>
</dbReference>
<feature type="compositionally biased region" description="Basic and acidic residues" evidence="5">
    <location>
        <begin position="1246"/>
        <end position="1256"/>
    </location>
</feature>
<name>A0A5N6KR12_9ROSI</name>
<dbReference type="GO" id="GO:0005768">
    <property type="term" value="C:endosome"/>
    <property type="evidence" value="ECO:0007669"/>
    <property type="project" value="TreeGrafter"/>
</dbReference>
<dbReference type="PANTHER" id="PTHR23180">
    <property type="entry name" value="CENTAURIN/ARF"/>
    <property type="match status" value="1"/>
</dbReference>
<comment type="caution">
    <text evidence="8">The sequence shown here is derived from an EMBL/GenBank/DDBJ whole genome shotgun (WGS) entry which is preliminary data.</text>
</comment>
<dbReference type="SUPFAM" id="SSF57863">
    <property type="entry name" value="ArfGap/RecO-like zinc finger"/>
    <property type="match status" value="1"/>
</dbReference>
<dbReference type="OrthoDB" id="10266696at2759"/>
<dbReference type="InterPro" id="IPR001164">
    <property type="entry name" value="ArfGAP_dom"/>
</dbReference>
<feature type="region of interest" description="Disordered" evidence="5">
    <location>
        <begin position="1241"/>
        <end position="1278"/>
    </location>
</feature>
<evidence type="ECO:0000256" key="5">
    <source>
        <dbReference type="SAM" id="MobiDB-lite"/>
    </source>
</evidence>
<dbReference type="AlphaFoldDB" id="A0A5N6KR12"/>
<dbReference type="Gene3D" id="2.30.29.30">
    <property type="entry name" value="Pleckstrin-homology domain (PH domain)/Phosphotyrosine-binding domain (PTB)"/>
    <property type="match status" value="1"/>
</dbReference>
<feature type="compositionally biased region" description="Polar residues" evidence="5">
    <location>
        <begin position="1169"/>
        <end position="1182"/>
    </location>
</feature>
<accession>A0A5N6KR12</accession>
<evidence type="ECO:0000256" key="1">
    <source>
        <dbReference type="ARBA" id="ARBA00022723"/>
    </source>
</evidence>
<dbReference type="PANTHER" id="PTHR23180:SF160">
    <property type="entry name" value="ADP-RIBOSYLATION FACTOR GTPASE-ACTIVATING PROTEIN EFFECTOR PROTEIN 1"/>
    <property type="match status" value="1"/>
</dbReference>
<feature type="compositionally biased region" description="Basic and acidic residues" evidence="5">
    <location>
        <begin position="704"/>
        <end position="716"/>
    </location>
</feature>
<dbReference type="Gene3D" id="1.10.220.150">
    <property type="entry name" value="Arf GTPase activating protein"/>
    <property type="match status" value="1"/>
</dbReference>
<evidence type="ECO:0000256" key="3">
    <source>
        <dbReference type="ARBA" id="ARBA00022833"/>
    </source>
</evidence>
<dbReference type="Gene3D" id="1.20.1270.60">
    <property type="entry name" value="Arfaptin homology (AH) domain/BAR domain"/>
    <property type="match status" value="1"/>
</dbReference>
<dbReference type="InterPro" id="IPR011993">
    <property type="entry name" value="PH-like_dom_sf"/>
</dbReference>
<keyword evidence="2 4" id="KW-0863">Zinc-finger</keyword>
<feature type="compositionally biased region" description="Polar residues" evidence="5">
    <location>
        <begin position="755"/>
        <end position="774"/>
    </location>
</feature>
<dbReference type="Pfam" id="PF16746">
    <property type="entry name" value="BAR_3"/>
    <property type="match status" value="1"/>
</dbReference>
<dbReference type="InterPro" id="IPR045258">
    <property type="entry name" value="ACAP1/2/3-like"/>
</dbReference>
<feature type="region of interest" description="Disordered" evidence="5">
    <location>
        <begin position="704"/>
        <end position="782"/>
    </location>
</feature>
<dbReference type="InterPro" id="IPR027267">
    <property type="entry name" value="AH/BAR_dom_sf"/>
</dbReference>
<feature type="domain" description="PH" evidence="6">
    <location>
        <begin position="796"/>
        <end position="904"/>
    </location>
</feature>
<protein>
    <recommendedName>
        <fullName evidence="10">Arf-GAP domain-containing protein</fullName>
    </recommendedName>
</protein>
<dbReference type="FunFam" id="2.30.29.30:FF:000252">
    <property type="entry name" value="ARF GTPase activator (Csx2)"/>
    <property type="match status" value="1"/>
</dbReference>
<keyword evidence="1" id="KW-0479">Metal-binding</keyword>
<feature type="domain" description="Arf-GAP" evidence="7">
    <location>
        <begin position="978"/>
        <end position="1102"/>
    </location>
</feature>
<dbReference type="Pfam" id="PF01412">
    <property type="entry name" value="ArfGap"/>
    <property type="match status" value="1"/>
</dbReference>
<evidence type="ECO:0000256" key="2">
    <source>
        <dbReference type="ARBA" id="ARBA00022771"/>
    </source>
</evidence>
<dbReference type="SMART" id="SM00233">
    <property type="entry name" value="PH"/>
    <property type="match status" value="1"/>
</dbReference>
<dbReference type="SMART" id="SM00105">
    <property type="entry name" value="ArfGap"/>
    <property type="match status" value="1"/>
</dbReference>
<dbReference type="CDD" id="cd08204">
    <property type="entry name" value="ArfGap"/>
    <property type="match status" value="1"/>
</dbReference>